<reference evidence="2 3" key="1">
    <citation type="submission" date="2020-04" db="EMBL/GenBank/DDBJ databases">
        <authorList>
            <person name="Alioto T."/>
            <person name="Alioto T."/>
            <person name="Gomez Garrido J."/>
        </authorList>
    </citation>
    <scope>NUCLEOTIDE SEQUENCE [LARGE SCALE GENOMIC DNA]</scope>
</reference>
<sequence>MRKRLEERSERVGYKSVQRPAAPHPGPDSSAMHTALILLAAAAASAAAAAPNMPQARRVWKRGAGGSWEQLALLASLNPYAALLGGGSDLLHADALGLGSAPPLYGANQPFGGGHHFGAGHQHFGGHQFGGHQFGGQQYGGQQFGGQQFGGSGVQGYSGLGLLNVAAAAPLAFNPYFARPPQPPVHAHRPLDPSDQLDKAISAYVNRGELLAALAKNKAAATEAAGADKAVNAYAQTAILSTPAPLLVAAATPAPTPAGATLSEEPFRPSQPHPNEPSRLSLYPQHQHMTLAVPATPAPPAAPSASPSLKTLSASYAVAPTASPRYPAATHPLFGAYGTAFPPPAAAAAAYRPHHQPY</sequence>
<feature type="compositionally biased region" description="Basic and acidic residues" evidence="1">
    <location>
        <begin position="1"/>
        <end position="13"/>
    </location>
</feature>
<name>A0A8S1DTX4_9INSE</name>
<organism evidence="2 3">
    <name type="scientific">Cloeon dipterum</name>
    <dbReference type="NCBI Taxonomy" id="197152"/>
    <lineage>
        <taxon>Eukaryota</taxon>
        <taxon>Metazoa</taxon>
        <taxon>Ecdysozoa</taxon>
        <taxon>Arthropoda</taxon>
        <taxon>Hexapoda</taxon>
        <taxon>Insecta</taxon>
        <taxon>Pterygota</taxon>
        <taxon>Palaeoptera</taxon>
        <taxon>Ephemeroptera</taxon>
        <taxon>Pisciforma</taxon>
        <taxon>Baetidae</taxon>
        <taxon>Cloeon</taxon>
    </lineage>
</organism>
<protein>
    <submittedName>
        <fullName evidence="2">Uncharacterized protein</fullName>
    </submittedName>
</protein>
<proteinExistence type="predicted"/>
<dbReference type="Proteomes" id="UP000494165">
    <property type="component" value="Unassembled WGS sequence"/>
</dbReference>
<evidence type="ECO:0000256" key="1">
    <source>
        <dbReference type="SAM" id="MobiDB-lite"/>
    </source>
</evidence>
<feature type="region of interest" description="Disordered" evidence="1">
    <location>
        <begin position="1"/>
        <end position="29"/>
    </location>
</feature>
<accession>A0A8S1DTX4</accession>
<evidence type="ECO:0000313" key="2">
    <source>
        <dbReference type="EMBL" id="CAB3383982.1"/>
    </source>
</evidence>
<comment type="caution">
    <text evidence="2">The sequence shown here is derived from an EMBL/GenBank/DDBJ whole genome shotgun (WGS) entry which is preliminary data.</text>
</comment>
<gene>
    <name evidence="2" type="ORF">CLODIP_2_CD11602</name>
</gene>
<keyword evidence="3" id="KW-1185">Reference proteome</keyword>
<dbReference type="AlphaFoldDB" id="A0A8S1DTX4"/>
<evidence type="ECO:0000313" key="3">
    <source>
        <dbReference type="Proteomes" id="UP000494165"/>
    </source>
</evidence>
<feature type="region of interest" description="Disordered" evidence="1">
    <location>
        <begin position="257"/>
        <end position="278"/>
    </location>
</feature>
<dbReference type="EMBL" id="CADEPI010000333">
    <property type="protein sequence ID" value="CAB3383982.1"/>
    <property type="molecule type" value="Genomic_DNA"/>
</dbReference>